<reference evidence="2" key="1">
    <citation type="submission" date="2020-05" db="EMBL/GenBank/DDBJ databases">
        <title>Mycena genomes resolve the evolution of fungal bioluminescence.</title>
        <authorList>
            <person name="Tsai I.J."/>
        </authorList>
    </citation>
    <scope>NUCLEOTIDE SEQUENCE</scope>
    <source>
        <strain evidence="2">CCC161011</strain>
    </source>
</reference>
<organism evidence="2 3">
    <name type="scientific">Mycena venus</name>
    <dbReference type="NCBI Taxonomy" id="2733690"/>
    <lineage>
        <taxon>Eukaryota</taxon>
        <taxon>Fungi</taxon>
        <taxon>Dikarya</taxon>
        <taxon>Basidiomycota</taxon>
        <taxon>Agaricomycotina</taxon>
        <taxon>Agaricomycetes</taxon>
        <taxon>Agaricomycetidae</taxon>
        <taxon>Agaricales</taxon>
        <taxon>Marasmiineae</taxon>
        <taxon>Mycenaceae</taxon>
        <taxon>Mycena</taxon>
    </lineage>
</organism>
<name>A0A8H6Z7Y2_9AGAR</name>
<dbReference type="Proteomes" id="UP000620124">
    <property type="component" value="Unassembled WGS sequence"/>
</dbReference>
<feature type="compositionally biased region" description="Basic and acidic residues" evidence="1">
    <location>
        <begin position="70"/>
        <end position="91"/>
    </location>
</feature>
<evidence type="ECO:0000313" key="2">
    <source>
        <dbReference type="EMBL" id="KAF7372542.1"/>
    </source>
</evidence>
<sequence length="420" mass="48296">MAYYNSSIPTTGGPNDPQPPQLSPEQWAHAYRQFQYQLNPQLPTPPPPPHLPLPGPVIDPALQPSQDTSTDQRLDALEREVELLRAEKRTNPETPAGPSKKRRKKQQKPSLYILRHSTGLSKEQNRVRGQLMKKVKTEGMRLTGRTTEPDSEADDESDSPTTRTPHPVMSYNFAATVEDPINVKIFNRIADLIWTEQHDPKSATFSLAHADVLFTREDLVEFAKTNFRSWKTKWRGKNDPEVAQRQAKAAQKDRQDLRKKELKANRIKAVPEYKKKFKHDPICVLETDWMSDEISGPDTDDEDTKADHRRRLVKAARLGPLQQNDDVWEVVRPGFQSLEMSQTKDDLDKIVKEQRDNKPKRVRGRVTRISFGNTHDRLPAGTIYPFMLSQSWYDEHIEGNEELENEMKMYTKDPKGFGDS</sequence>
<evidence type="ECO:0000313" key="3">
    <source>
        <dbReference type="Proteomes" id="UP000620124"/>
    </source>
</evidence>
<keyword evidence="3" id="KW-1185">Reference proteome</keyword>
<accession>A0A8H6Z7Y2</accession>
<feature type="region of interest" description="Disordered" evidence="1">
    <location>
        <begin position="1"/>
        <end position="167"/>
    </location>
</feature>
<feature type="compositionally biased region" description="Polar residues" evidence="1">
    <location>
        <begin position="1"/>
        <end position="13"/>
    </location>
</feature>
<feature type="compositionally biased region" description="Pro residues" evidence="1">
    <location>
        <begin position="42"/>
        <end position="57"/>
    </location>
</feature>
<gene>
    <name evidence="2" type="ORF">MVEN_00116500</name>
</gene>
<evidence type="ECO:0000256" key="1">
    <source>
        <dbReference type="SAM" id="MobiDB-lite"/>
    </source>
</evidence>
<dbReference type="EMBL" id="JACAZI010000001">
    <property type="protein sequence ID" value="KAF7372542.1"/>
    <property type="molecule type" value="Genomic_DNA"/>
</dbReference>
<comment type="caution">
    <text evidence="2">The sequence shown here is derived from an EMBL/GenBank/DDBJ whole genome shotgun (WGS) entry which is preliminary data.</text>
</comment>
<dbReference type="OrthoDB" id="3023497at2759"/>
<proteinExistence type="predicted"/>
<protein>
    <submittedName>
        <fullName evidence="2">Uncharacterized protein</fullName>
    </submittedName>
</protein>
<dbReference type="AlphaFoldDB" id="A0A8H6Z7Y2"/>
<feature type="compositionally biased region" description="Acidic residues" evidence="1">
    <location>
        <begin position="149"/>
        <end position="158"/>
    </location>
</feature>